<protein>
    <recommendedName>
        <fullName evidence="5">DUF898 domain-containing protein</fullName>
    </recommendedName>
</protein>
<evidence type="ECO:0000313" key="3">
    <source>
        <dbReference type="EMBL" id="GAA5503053.1"/>
    </source>
</evidence>
<feature type="transmembrane region" description="Helical" evidence="2">
    <location>
        <begin position="60"/>
        <end position="81"/>
    </location>
</feature>
<dbReference type="EMBL" id="BAABRN010000036">
    <property type="protein sequence ID" value="GAA5503053.1"/>
    <property type="molecule type" value="Genomic_DNA"/>
</dbReference>
<dbReference type="InterPro" id="IPR010295">
    <property type="entry name" value="DUF898"/>
</dbReference>
<feature type="transmembrane region" description="Helical" evidence="2">
    <location>
        <begin position="136"/>
        <end position="153"/>
    </location>
</feature>
<keyword evidence="2" id="KW-0472">Membrane</keyword>
<dbReference type="Proteomes" id="UP001458946">
    <property type="component" value="Unassembled WGS sequence"/>
</dbReference>
<accession>A0ABP9VCT9</accession>
<evidence type="ECO:0000313" key="4">
    <source>
        <dbReference type="Proteomes" id="UP001458946"/>
    </source>
</evidence>
<name>A0ABP9VCT9_9DEIO</name>
<feature type="transmembrane region" description="Helical" evidence="2">
    <location>
        <begin position="328"/>
        <end position="347"/>
    </location>
</feature>
<sequence>MKKMTDPAAPVPHALVSESLDAPQPYAPSLSPLDPEPQPPAPPTVTTYPLSFTGSAAEYFRIWIVNVALSVITLGFYTPWARVRTRKYFYGHTWLDGHNFEYTANPWALLRGYLIVAVFWGAYALSSQFPYRGSDWVIGIIAALFVLTYPWLVRQSMRFLARSTVHRGLSFRFLGTLPAAYMSYGLANLAAIFSAGLALPWAWSVQRDYQVSGVAYGSAQGRFRGDVGAFYVMALTGVALAFGGSMILGLLGLVLSGGLALSNLGSLNTQDDSFVNAILITVVAAYVGFFVLYGLAGQYVRGAIMKYVLSNVELGGVVRLGSNLNPWMLVWITISNYVAQVFTLGLLTPWAAVRRTKYVLDHIQVRAITSLDDFTAVNSAQEIALGEAATELLDINIGF</sequence>
<keyword evidence="2" id="KW-0812">Transmembrane</keyword>
<feature type="transmembrane region" description="Helical" evidence="2">
    <location>
        <begin position="102"/>
        <end position="124"/>
    </location>
</feature>
<organism evidence="3 4">
    <name type="scientific">Deinococcus xinjiangensis</name>
    <dbReference type="NCBI Taxonomy" id="457454"/>
    <lineage>
        <taxon>Bacteria</taxon>
        <taxon>Thermotogati</taxon>
        <taxon>Deinococcota</taxon>
        <taxon>Deinococci</taxon>
        <taxon>Deinococcales</taxon>
        <taxon>Deinococcaceae</taxon>
        <taxon>Deinococcus</taxon>
    </lineage>
</organism>
<feature type="transmembrane region" description="Helical" evidence="2">
    <location>
        <begin position="229"/>
        <end position="262"/>
    </location>
</feature>
<feature type="transmembrane region" description="Helical" evidence="2">
    <location>
        <begin position="274"/>
        <end position="296"/>
    </location>
</feature>
<comment type="caution">
    <text evidence="3">The sequence shown here is derived from an EMBL/GenBank/DDBJ whole genome shotgun (WGS) entry which is preliminary data.</text>
</comment>
<keyword evidence="4" id="KW-1185">Reference proteome</keyword>
<keyword evidence="2" id="KW-1133">Transmembrane helix</keyword>
<gene>
    <name evidence="3" type="ORF">Dxin01_02802</name>
</gene>
<evidence type="ECO:0008006" key="5">
    <source>
        <dbReference type="Google" id="ProtNLM"/>
    </source>
</evidence>
<dbReference type="Pfam" id="PF05987">
    <property type="entry name" value="DUF898"/>
    <property type="match status" value="1"/>
</dbReference>
<reference evidence="3 4" key="1">
    <citation type="submission" date="2024-02" db="EMBL/GenBank/DDBJ databases">
        <title>Deinococcus xinjiangensis NBRC 107630.</title>
        <authorList>
            <person name="Ichikawa N."/>
            <person name="Katano-Makiyama Y."/>
            <person name="Hidaka K."/>
        </authorList>
    </citation>
    <scope>NUCLEOTIDE SEQUENCE [LARGE SCALE GENOMIC DNA]</scope>
    <source>
        <strain evidence="3 4">NBRC 107630</strain>
    </source>
</reference>
<evidence type="ECO:0000256" key="1">
    <source>
        <dbReference type="SAM" id="MobiDB-lite"/>
    </source>
</evidence>
<evidence type="ECO:0000256" key="2">
    <source>
        <dbReference type="SAM" id="Phobius"/>
    </source>
</evidence>
<feature type="transmembrane region" description="Helical" evidence="2">
    <location>
        <begin position="173"/>
        <end position="203"/>
    </location>
</feature>
<feature type="region of interest" description="Disordered" evidence="1">
    <location>
        <begin position="21"/>
        <end position="41"/>
    </location>
</feature>
<proteinExistence type="predicted"/>